<evidence type="ECO:0000256" key="3">
    <source>
        <dbReference type="PROSITE-ProRule" id="PRU00023"/>
    </source>
</evidence>
<dbReference type="Proteomes" id="UP000053201">
    <property type="component" value="Unassembled WGS sequence"/>
</dbReference>
<dbReference type="AlphaFoldDB" id="A0A0L0HBD1"/>
<dbReference type="OrthoDB" id="2109838at2759"/>
<dbReference type="InParanoid" id="A0A0L0HBD1"/>
<dbReference type="InterPro" id="IPR036770">
    <property type="entry name" value="Ankyrin_rpt-contain_sf"/>
</dbReference>
<evidence type="ECO:0000256" key="2">
    <source>
        <dbReference type="ARBA" id="ARBA00023043"/>
    </source>
</evidence>
<gene>
    <name evidence="5" type="ORF">SPPG_05860</name>
</gene>
<evidence type="ECO:0000313" key="6">
    <source>
        <dbReference type="Proteomes" id="UP000053201"/>
    </source>
</evidence>
<feature type="region of interest" description="Disordered" evidence="4">
    <location>
        <begin position="56"/>
        <end position="113"/>
    </location>
</feature>
<dbReference type="Pfam" id="PF12796">
    <property type="entry name" value="Ank_2"/>
    <property type="match status" value="1"/>
</dbReference>
<proteinExistence type="predicted"/>
<dbReference type="VEuPathDB" id="FungiDB:SPPG_05860"/>
<dbReference type="STRING" id="645134.A0A0L0HBD1"/>
<dbReference type="InterPro" id="IPR002110">
    <property type="entry name" value="Ankyrin_rpt"/>
</dbReference>
<dbReference type="Gene3D" id="1.25.40.20">
    <property type="entry name" value="Ankyrin repeat-containing domain"/>
    <property type="match status" value="2"/>
</dbReference>
<sequence>MLLSIDAASGGRTKARLTSLVPFALFILRFTNITLSITMKSKYVSRPTSLRLSVSPASLYNTPSSTPMNSPTMDTKPPPPSSSTSDKLRQVLSGRVSKKERRKREGDVNSRDDKGRSALHFACAGGHADLVTLLLDRGADVDSRDVNGNTPLHLAVCSSQVDVVLVLLRANANVDATDHFQRTPLQLVQSRLNMLRVTECTETLLNDLRKLIEILSLCTTHHPNHSTTLDPALLTERLERITTTDEAVRVVDELKELLERLKVDDT</sequence>
<dbReference type="GeneID" id="27689204"/>
<feature type="compositionally biased region" description="Polar residues" evidence="4">
    <location>
        <begin position="56"/>
        <end position="69"/>
    </location>
</feature>
<dbReference type="SUPFAM" id="SSF48403">
    <property type="entry name" value="Ankyrin repeat"/>
    <property type="match status" value="1"/>
</dbReference>
<dbReference type="SMART" id="SM00248">
    <property type="entry name" value="ANK"/>
    <property type="match status" value="2"/>
</dbReference>
<feature type="repeat" description="ANK" evidence="3">
    <location>
        <begin position="147"/>
        <end position="179"/>
    </location>
</feature>
<dbReference type="RefSeq" id="XP_016606935.1">
    <property type="nucleotide sequence ID" value="XM_016754065.1"/>
</dbReference>
<organism evidence="5 6">
    <name type="scientific">Spizellomyces punctatus (strain DAOM BR117)</name>
    <dbReference type="NCBI Taxonomy" id="645134"/>
    <lineage>
        <taxon>Eukaryota</taxon>
        <taxon>Fungi</taxon>
        <taxon>Fungi incertae sedis</taxon>
        <taxon>Chytridiomycota</taxon>
        <taxon>Chytridiomycota incertae sedis</taxon>
        <taxon>Chytridiomycetes</taxon>
        <taxon>Spizellomycetales</taxon>
        <taxon>Spizellomycetaceae</taxon>
        <taxon>Spizellomyces</taxon>
    </lineage>
</organism>
<keyword evidence="2 3" id="KW-0040">ANK repeat</keyword>
<protein>
    <submittedName>
        <fullName evidence="5">Uncharacterized protein</fullName>
    </submittedName>
</protein>
<dbReference type="PROSITE" id="PS50088">
    <property type="entry name" value="ANK_REPEAT"/>
    <property type="match status" value="2"/>
</dbReference>
<dbReference type="PANTHER" id="PTHR24171">
    <property type="entry name" value="ANKYRIN REPEAT DOMAIN-CONTAINING PROTEIN 39-RELATED"/>
    <property type="match status" value="1"/>
</dbReference>
<evidence type="ECO:0000313" key="5">
    <source>
        <dbReference type="EMBL" id="KNC98895.1"/>
    </source>
</evidence>
<accession>A0A0L0HBD1</accession>
<dbReference type="PROSITE" id="PS50297">
    <property type="entry name" value="ANK_REP_REGION"/>
    <property type="match status" value="2"/>
</dbReference>
<name>A0A0L0HBD1_SPIPD</name>
<feature type="repeat" description="ANK" evidence="3">
    <location>
        <begin position="114"/>
        <end position="146"/>
    </location>
</feature>
<evidence type="ECO:0000256" key="1">
    <source>
        <dbReference type="ARBA" id="ARBA00022737"/>
    </source>
</evidence>
<keyword evidence="1" id="KW-0677">Repeat</keyword>
<keyword evidence="6" id="KW-1185">Reference proteome</keyword>
<evidence type="ECO:0000256" key="4">
    <source>
        <dbReference type="SAM" id="MobiDB-lite"/>
    </source>
</evidence>
<reference evidence="5 6" key="1">
    <citation type="submission" date="2009-08" db="EMBL/GenBank/DDBJ databases">
        <title>The Genome Sequence of Spizellomyces punctatus strain DAOM BR117.</title>
        <authorList>
            <consortium name="The Broad Institute Genome Sequencing Platform"/>
            <person name="Russ C."/>
            <person name="Cuomo C."/>
            <person name="Shea T."/>
            <person name="Young S.K."/>
            <person name="Zeng Q."/>
            <person name="Koehrsen M."/>
            <person name="Haas B."/>
            <person name="Borodovsky M."/>
            <person name="Guigo R."/>
            <person name="Alvarado L."/>
            <person name="Berlin A."/>
            <person name="Bochicchio J."/>
            <person name="Borenstein D."/>
            <person name="Chapman S."/>
            <person name="Chen Z."/>
            <person name="Engels R."/>
            <person name="Freedman E."/>
            <person name="Gellesch M."/>
            <person name="Goldberg J."/>
            <person name="Griggs A."/>
            <person name="Gujja S."/>
            <person name="Heiman D."/>
            <person name="Hepburn T."/>
            <person name="Howarth C."/>
            <person name="Jen D."/>
            <person name="Larson L."/>
            <person name="Lewis B."/>
            <person name="Mehta T."/>
            <person name="Park D."/>
            <person name="Pearson M."/>
            <person name="Roberts A."/>
            <person name="Saif S."/>
            <person name="Shenoy N."/>
            <person name="Sisk P."/>
            <person name="Stolte C."/>
            <person name="Sykes S."/>
            <person name="Thomson T."/>
            <person name="Walk T."/>
            <person name="White J."/>
            <person name="Yandava C."/>
            <person name="Burger G."/>
            <person name="Gray M.W."/>
            <person name="Holland P.W.H."/>
            <person name="King N."/>
            <person name="Lang F.B.F."/>
            <person name="Roger A.J."/>
            <person name="Ruiz-Trillo I."/>
            <person name="Lander E."/>
            <person name="Nusbaum C."/>
        </authorList>
    </citation>
    <scope>NUCLEOTIDE SEQUENCE [LARGE SCALE GENOMIC DNA]</scope>
    <source>
        <strain evidence="5 6">DAOM BR117</strain>
    </source>
</reference>
<dbReference type="EMBL" id="KQ257459">
    <property type="protein sequence ID" value="KNC98895.1"/>
    <property type="molecule type" value="Genomic_DNA"/>
</dbReference>
<feature type="compositionally biased region" description="Basic and acidic residues" evidence="4">
    <location>
        <begin position="103"/>
        <end position="113"/>
    </location>
</feature>
<dbReference type="eggNOG" id="KOG0504">
    <property type="taxonomic scope" value="Eukaryota"/>
</dbReference>